<accession>A0A1Y2LNY2</accession>
<dbReference type="AlphaFoldDB" id="A0A1Y2LNY2"/>
<evidence type="ECO:0000313" key="2">
    <source>
        <dbReference type="Proteomes" id="UP000193240"/>
    </source>
</evidence>
<sequence>MNNTSYFLNTFLLGAEKTLASAHCCIYTVRSSSMGERDLSQIYPRRIELQGSINKQHLRPIRTLHTAEIIPHDTSYNERTLPYRRQSHERHMEPAIVPRCRYGKLLTTQANP</sequence>
<dbReference type="EMBL" id="KZ107853">
    <property type="protein sequence ID" value="OSS45673.1"/>
    <property type="molecule type" value="Genomic_DNA"/>
</dbReference>
<dbReference type="InParanoid" id="A0A1Y2LNY2"/>
<protein>
    <submittedName>
        <fullName evidence="1">Uncharacterized protein</fullName>
    </submittedName>
</protein>
<dbReference type="Proteomes" id="UP000193240">
    <property type="component" value="Unassembled WGS sequence"/>
</dbReference>
<proteinExistence type="predicted"/>
<reference evidence="1 2" key="1">
    <citation type="journal article" date="2017" name="Genome Announc.">
        <title>Genome sequence of the saprophytic ascomycete Epicoccum nigrum ICMP 19927 strain isolated from New Zealand.</title>
        <authorList>
            <person name="Fokin M."/>
            <person name="Fleetwood D."/>
            <person name="Weir B.S."/>
            <person name="Villas-Boas S.G."/>
        </authorList>
    </citation>
    <scope>NUCLEOTIDE SEQUENCE [LARGE SCALE GENOMIC DNA]</scope>
    <source>
        <strain evidence="1 2">ICMP 19927</strain>
    </source>
</reference>
<keyword evidence="2" id="KW-1185">Reference proteome</keyword>
<organism evidence="1 2">
    <name type="scientific">Epicoccum nigrum</name>
    <name type="common">Soil fungus</name>
    <name type="synonym">Epicoccum purpurascens</name>
    <dbReference type="NCBI Taxonomy" id="105696"/>
    <lineage>
        <taxon>Eukaryota</taxon>
        <taxon>Fungi</taxon>
        <taxon>Dikarya</taxon>
        <taxon>Ascomycota</taxon>
        <taxon>Pezizomycotina</taxon>
        <taxon>Dothideomycetes</taxon>
        <taxon>Pleosporomycetidae</taxon>
        <taxon>Pleosporales</taxon>
        <taxon>Pleosporineae</taxon>
        <taxon>Didymellaceae</taxon>
        <taxon>Epicoccum</taxon>
    </lineage>
</organism>
<name>A0A1Y2LNY2_EPING</name>
<evidence type="ECO:0000313" key="1">
    <source>
        <dbReference type="EMBL" id="OSS45673.1"/>
    </source>
</evidence>
<gene>
    <name evidence="1" type="ORF">B5807_09707</name>
</gene>